<keyword evidence="4" id="KW-0677">Repeat</keyword>
<dbReference type="PROSITE" id="PS51642">
    <property type="entry name" value="HEMOPEXIN_2"/>
    <property type="match status" value="1"/>
</dbReference>
<dbReference type="InterPro" id="IPR018487">
    <property type="entry name" value="Hemopexin-like_repeat"/>
</dbReference>
<evidence type="ECO:0000256" key="3">
    <source>
        <dbReference type="ARBA" id="ARBA00022729"/>
    </source>
</evidence>
<feature type="repeat" description="Hemopexin" evidence="7">
    <location>
        <begin position="562"/>
        <end position="609"/>
    </location>
</feature>
<dbReference type="PANTHER" id="PTHR22917:SF1">
    <property type="entry name" value="PROTEOGLYCAN 4"/>
    <property type="match status" value="1"/>
</dbReference>
<dbReference type="InterPro" id="IPR036375">
    <property type="entry name" value="Hemopexin-like_dom_sf"/>
</dbReference>
<feature type="domain" description="SMB" evidence="9">
    <location>
        <begin position="85"/>
        <end position="128"/>
    </location>
</feature>
<dbReference type="InterPro" id="IPR051298">
    <property type="entry name" value="Heme_transport/Cell_adhesion"/>
</dbReference>
<evidence type="ECO:0000256" key="2">
    <source>
        <dbReference type="ARBA" id="ARBA00022525"/>
    </source>
</evidence>
<dbReference type="GO" id="GO:0005615">
    <property type="term" value="C:extracellular space"/>
    <property type="evidence" value="ECO:0007669"/>
    <property type="project" value="TreeGrafter"/>
</dbReference>
<feature type="compositionally biased region" description="Low complexity" evidence="8">
    <location>
        <begin position="359"/>
        <end position="374"/>
    </location>
</feature>
<dbReference type="KEGG" id="nfu:107392878"/>
<evidence type="ECO:0000259" key="9">
    <source>
        <dbReference type="PROSITE" id="PS50958"/>
    </source>
</evidence>
<evidence type="ECO:0000256" key="8">
    <source>
        <dbReference type="SAM" id="MobiDB-lite"/>
    </source>
</evidence>
<dbReference type="PROSITE" id="PS00524">
    <property type="entry name" value="SMB_1"/>
    <property type="match status" value="2"/>
</dbReference>
<keyword evidence="5" id="KW-1015">Disulfide bond</keyword>
<keyword evidence="3" id="KW-0732">Signal</keyword>
<gene>
    <name evidence="10" type="ORF">G4P62_015932</name>
</gene>
<reference evidence="10" key="1">
    <citation type="submission" date="2020-03" db="EMBL/GenBank/DDBJ databases">
        <title>Intra-Species Differences in Population Size shape Life History and Genome Evolution.</title>
        <authorList>
            <person name="Willemsen D."/>
            <person name="Cui R."/>
            <person name="Valenzano D.R."/>
        </authorList>
    </citation>
    <scope>NUCLEOTIDE SEQUENCE</scope>
    <source>
        <strain evidence="10">GRZ</strain>
        <tissue evidence="10">Whole</tissue>
    </source>
</reference>
<evidence type="ECO:0000256" key="7">
    <source>
        <dbReference type="PROSITE-ProRule" id="PRU01011"/>
    </source>
</evidence>
<feature type="region of interest" description="Disordered" evidence="8">
    <location>
        <begin position="211"/>
        <end position="273"/>
    </location>
</feature>
<dbReference type="InterPro" id="IPR036024">
    <property type="entry name" value="Somatomedin_B-like_dom_sf"/>
</dbReference>
<dbReference type="Proteomes" id="UP000822369">
    <property type="component" value="Chromosome 17"/>
</dbReference>
<evidence type="ECO:0000313" key="11">
    <source>
        <dbReference type="Proteomes" id="UP000822369"/>
    </source>
</evidence>
<dbReference type="Pfam" id="PF00045">
    <property type="entry name" value="Hemopexin"/>
    <property type="match status" value="1"/>
</dbReference>
<evidence type="ECO:0000256" key="5">
    <source>
        <dbReference type="ARBA" id="ARBA00023157"/>
    </source>
</evidence>
<dbReference type="Pfam" id="PF01033">
    <property type="entry name" value="Somatomedin_B"/>
    <property type="match status" value="2"/>
</dbReference>
<feature type="region of interest" description="Disordered" evidence="8">
    <location>
        <begin position="299"/>
        <end position="513"/>
    </location>
</feature>
<dbReference type="InterPro" id="IPR000585">
    <property type="entry name" value="Hemopexin-like_dom"/>
</dbReference>
<organism evidence="10 11">
    <name type="scientific">Nothobranchius furzeri</name>
    <name type="common">Turquoise killifish</name>
    <dbReference type="NCBI Taxonomy" id="105023"/>
    <lineage>
        <taxon>Eukaryota</taxon>
        <taxon>Metazoa</taxon>
        <taxon>Chordata</taxon>
        <taxon>Craniata</taxon>
        <taxon>Vertebrata</taxon>
        <taxon>Euteleostomi</taxon>
        <taxon>Actinopterygii</taxon>
        <taxon>Neopterygii</taxon>
        <taxon>Teleostei</taxon>
        <taxon>Neoteleostei</taxon>
        <taxon>Acanthomorphata</taxon>
        <taxon>Ovalentaria</taxon>
        <taxon>Atherinomorphae</taxon>
        <taxon>Cyprinodontiformes</taxon>
        <taxon>Nothobranchiidae</taxon>
        <taxon>Nothobranchius</taxon>
    </lineage>
</organism>
<dbReference type="SMART" id="SM00201">
    <property type="entry name" value="SO"/>
    <property type="match status" value="2"/>
</dbReference>
<feature type="compositionally biased region" description="Polar residues" evidence="8">
    <location>
        <begin position="398"/>
        <end position="472"/>
    </location>
</feature>
<keyword evidence="2" id="KW-0964">Secreted</keyword>
<dbReference type="CDD" id="cd00094">
    <property type="entry name" value="HX"/>
    <property type="match status" value="1"/>
</dbReference>
<dbReference type="SUPFAM" id="SSF50923">
    <property type="entry name" value="Hemopexin-like domain"/>
    <property type="match status" value="1"/>
</dbReference>
<dbReference type="AlphaFoldDB" id="A0A9D2XI30"/>
<keyword evidence="6" id="KW-0325">Glycoprotein</keyword>
<dbReference type="InterPro" id="IPR018486">
    <property type="entry name" value="Hemopexin_CS"/>
</dbReference>
<name>A0A9D2XI30_NOTFU</name>
<dbReference type="SUPFAM" id="SSF90188">
    <property type="entry name" value="Somatomedin B domain"/>
    <property type="match status" value="2"/>
</dbReference>
<feature type="domain" description="SMB" evidence="9">
    <location>
        <begin position="129"/>
        <end position="173"/>
    </location>
</feature>
<dbReference type="SMART" id="SM00120">
    <property type="entry name" value="HX"/>
    <property type="match status" value="2"/>
</dbReference>
<feature type="compositionally biased region" description="Polar residues" evidence="8">
    <location>
        <begin position="377"/>
        <end position="390"/>
    </location>
</feature>
<dbReference type="Gene3D" id="4.10.410.20">
    <property type="match status" value="2"/>
</dbReference>
<dbReference type="PROSITE" id="PS50958">
    <property type="entry name" value="SMB_2"/>
    <property type="match status" value="2"/>
</dbReference>
<accession>A0A9D2XI30</accession>
<evidence type="ECO:0000256" key="4">
    <source>
        <dbReference type="ARBA" id="ARBA00022737"/>
    </source>
</evidence>
<dbReference type="EMBL" id="JAAVVJ010000017">
    <property type="protein sequence ID" value="KAF7202647.1"/>
    <property type="molecule type" value="Genomic_DNA"/>
</dbReference>
<evidence type="ECO:0000313" key="10">
    <source>
        <dbReference type="EMBL" id="KAF7202647.1"/>
    </source>
</evidence>
<protein>
    <submittedName>
        <fullName evidence="10">Transcript variant X1</fullName>
    </submittedName>
</protein>
<dbReference type="Gene3D" id="2.110.10.10">
    <property type="entry name" value="Hemopexin-like domain"/>
    <property type="match status" value="1"/>
</dbReference>
<comment type="caution">
    <text evidence="10">The sequence shown here is derived from an EMBL/GenBank/DDBJ whole genome shotgun (WGS) entry which is preliminary data.</text>
</comment>
<sequence>MCFQLFVANPEVWTAGPSLHPMRSSHSQLEEVHRLTAGSGSVTSLKAERVTDSSERSSDQVYHAMARKLICAVVLLTCALKFGSSQTSCRGRCGAEYYRGHMCQCDYTCLAYDECCKDYESQCTTKNSCQGRCGETFRRGRSCSCDSECANFKQCCPDYAAHCDADVITTEVSGAASETATVKISSCENIHNKPKESTLTEATEEPLFSEGNDADSILNLPDIPMPSLPDDANDDVFGKVTPDEDFSNDGVKDQEISPAPEYSSGNGPSTADLLLDEIPTTATLDGDTPVFTTARAFSQTEVAPSGDPVTLHPTAGETTADPGDPTNSSDEYPTVPQPTPTVGPNDKLPTSTSGPQAEPTTSSSVTETKTTTPPFDQDSTTVLENSQITSAAPEELTSIPNTQNYPENVTSSLADPNGPATVSPTDAETPTSTAPVQNENTDYATPERTTADPSSVTSKPTDPQTSEPTSKPQGEDDLSKLTPSSKPDPKPLDPQMLTIANPGDYQSDDRNDLNLCSGRPVSGVTTLRNGTVVVFRGHYFWFLDQHHVPSAPRAITQTWRVPSPIDTVFTRCNCQGKTYIFKGGKYWRFENDVLDAGYPKLVKTGFDGLQGHITAALSVPEYRSRKESVYFFKRGGFVQKYSYQFGTSSTCDKKVHQPIYTVRARKVRQAVSVLEPAINIRKSWRGFPPTITAAVSVPSIREPEGYKYVVFSRSTTYNVRMDGERPVVAAPQPNGTPQTNAFFKCPKSV</sequence>
<dbReference type="PANTHER" id="PTHR22917">
    <property type="entry name" value="HEMOPEXIN DOMAIN-CONTAINING PROTEIN"/>
    <property type="match status" value="1"/>
</dbReference>
<evidence type="ECO:0000256" key="1">
    <source>
        <dbReference type="ARBA" id="ARBA00004613"/>
    </source>
</evidence>
<dbReference type="PROSITE" id="PS00024">
    <property type="entry name" value="HEMOPEXIN"/>
    <property type="match status" value="1"/>
</dbReference>
<dbReference type="InterPro" id="IPR001212">
    <property type="entry name" value="Somatomedin_B_dom"/>
</dbReference>
<evidence type="ECO:0000256" key="6">
    <source>
        <dbReference type="ARBA" id="ARBA00023180"/>
    </source>
</evidence>
<comment type="subcellular location">
    <subcellularLocation>
        <location evidence="1">Secreted</location>
    </subcellularLocation>
</comment>
<proteinExistence type="predicted"/>